<feature type="region of interest" description="Disordered" evidence="1">
    <location>
        <begin position="48"/>
        <end position="134"/>
    </location>
</feature>
<proteinExistence type="predicted"/>
<keyword evidence="5" id="KW-1185">Reference proteome</keyword>
<evidence type="ECO:0000256" key="1">
    <source>
        <dbReference type="SAM" id="MobiDB-lite"/>
    </source>
</evidence>
<dbReference type="RefSeq" id="WP_327599472.1">
    <property type="nucleotide sequence ID" value="NZ_JAYXHS010000002.1"/>
</dbReference>
<dbReference type="InterPro" id="IPR025392">
    <property type="entry name" value="DUF4124"/>
</dbReference>
<feature type="compositionally biased region" description="Low complexity" evidence="1">
    <location>
        <begin position="57"/>
        <end position="88"/>
    </location>
</feature>
<evidence type="ECO:0000259" key="3">
    <source>
        <dbReference type="Pfam" id="PF13511"/>
    </source>
</evidence>
<dbReference type="EMBL" id="JAYXHS010000002">
    <property type="protein sequence ID" value="MEC5386508.1"/>
    <property type="molecule type" value="Genomic_DNA"/>
</dbReference>
<feature type="chain" id="PRO_5045726384" evidence="2">
    <location>
        <begin position="36"/>
        <end position="187"/>
    </location>
</feature>
<gene>
    <name evidence="4" type="ORF">VVD49_12290</name>
</gene>
<name>A0ABU6K3N3_9RHOO</name>
<organism evidence="4 5">
    <name type="scientific">Uliginosibacterium silvisoli</name>
    <dbReference type="NCBI Taxonomy" id="3114758"/>
    <lineage>
        <taxon>Bacteria</taxon>
        <taxon>Pseudomonadati</taxon>
        <taxon>Pseudomonadota</taxon>
        <taxon>Betaproteobacteria</taxon>
        <taxon>Rhodocyclales</taxon>
        <taxon>Zoogloeaceae</taxon>
        <taxon>Uliginosibacterium</taxon>
    </lineage>
</organism>
<feature type="domain" description="DUF4124" evidence="3">
    <location>
        <begin position="27"/>
        <end position="78"/>
    </location>
</feature>
<accession>A0ABU6K3N3</accession>
<sequence>MHSCATLVRPMTAHRPLACLFIAISGLLFASSATAQVYTWKDASGRVHYSDQPPPNGDNKPAKAAPAAKYAPATPEPAASQSGAAAQPDTKPPAATQSGPKTWQEKDLEAKQKRAADQEAEAKRKQEADRADEKKRYCESLRNNLTMLERGGRVTTTNAAGERIFLDDSQLKQEAERTRVQLSRDCK</sequence>
<dbReference type="Proteomes" id="UP001331561">
    <property type="component" value="Unassembled WGS sequence"/>
</dbReference>
<protein>
    <submittedName>
        <fullName evidence="4">DUF4124 domain-containing protein</fullName>
    </submittedName>
</protein>
<evidence type="ECO:0000313" key="4">
    <source>
        <dbReference type="EMBL" id="MEC5386508.1"/>
    </source>
</evidence>
<evidence type="ECO:0000256" key="2">
    <source>
        <dbReference type="SAM" id="SignalP"/>
    </source>
</evidence>
<feature type="signal peptide" evidence="2">
    <location>
        <begin position="1"/>
        <end position="35"/>
    </location>
</feature>
<comment type="caution">
    <text evidence="4">The sequence shown here is derived from an EMBL/GenBank/DDBJ whole genome shotgun (WGS) entry which is preliminary data.</text>
</comment>
<dbReference type="Pfam" id="PF13511">
    <property type="entry name" value="DUF4124"/>
    <property type="match status" value="1"/>
</dbReference>
<evidence type="ECO:0000313" key="5">
    <source>
        <dbReference type="Proteomes" id="UP001331561"/>
    </source>
</evidence>
<keyword evidence="2" id="KW-0732">Signal</keyword>
<reference evidence="4 5" key="1">
    <citation type="submission" date="2024-01" db="EMBL/GenBank/DDBJ databases">
        <title>Uliginosibacterium soil sp. nov.</title>
        <authorList>
            <person name="Lv Y."/>
        </authorList>
    </citation>
    <scope>NUCLEOTIDE SEQUENCE [LARGE SCALE GENOMIC DNA]</scope>
    <source>
        <strain evidence="4 5">H3</strain>
    </source>
</reference>
<feature type="compositionally biased region" description="Basic and acidic residues" evidence="1">
    <location>
        <begin position="103"/>
        <end position="134"/>
    </location>
</feature>